<feature type="transmembrane region" description="Helical" evidence="1">
    <location>
        <begin position="78"/>
        <end position="99"/>
    </location>
</feature>
<organism evidence="3 4">
    <name type="scientific">Helicobacter cappadocius</name>
    <dbReference type="NCBI Taxonomy" id="3063998"/>
    <lineage>
        <taxon>Bacteria</taxon>
        <taxon>Pseudomonadati</taxon>
        <taxon>Campylobacterota</taxon>
        <taxon>Epsilonproteobacteria</taxon>
        <taxon>Campylobacterales</taxon>
        <taxon>Helicobacteraceae</taxon>
        <taxon>Helicobacter</taxon>
    </lineage>
</organism>
<keyword evidence="1" id="KW-0812">Transmembrane</keyword>
<accession>A0AA90PRP4</accession>
<name>A0AA90PRP4_9HELI</name>
<reference evidence="3 5" key="1">
    <citation type="submission" date="2023-07" db="EMBL/GenBank/DDBJ databases">
        <title>Unpublished Manusciprt.</title>
        <authorList>
            <person name="Aydin F."/>
            <person name="Tarhane S."/>
            <person name="Saticioglu I.B."/>
            <person name="Karakaya E."/>
            <person name="Abay S."/>
            <person name="Guran O."/>
            <person name="Bozkurt E."/>
            <person name="Uzum N."/>
            <person name="Olgun K."/>
            <person name="Jablonski D."/>
        </authorList>
    </citation>
    <scope>NUCLEOTIDE SEQUENCE</scope>
    <source>
        <strain evidence="5">faydin-H75</strain>
        <strain evidence="3">Faydin-H76</strain>
    </source>
</reference>
<keyword evidence="1" id="KW-0472">Membrane</keyword>
<evidence type="ECO:0000256" key="1">
    <source>
        <dbReference type="SAM" id="Phobius"/>
    </source>
</evidence>
<dbReference type="Proteomes" id="UP001177258">
    <property type="component" value="Unassembled WGS sequence"/>
</dbReference>
<dbReference type="InterPro" id="IPR019284">
    <property type="entry name" value="RP532"/>
</dbReference>
<evidence type="ECO:0000313" key="5">
    <source>
        <dbReference type="Proteomes" id="UP001240777"/>
    </source>
</evidence>
<evidence type="ECO:0000313" key="2">
    <source>
        <dbReference type="EMBL" id="MDO7253910.1"/>
    </source>
</evidence>
<keyword evidence="1" id="KW-1133">Transmembrane helix</keyword>
<evidence type="ECO:0000313" key="3">
    <source>
        <dbReference type="EMBL" id="MDP2539771.1"/>
    </source>
</evidence>
<gene>
    <name evidence="2" type="ORF">Q5I04_08335</name>
    <name evidence="3" type="ORF">Q5I06_08290</name>
</gene>
<feature type="transmembrane region" description="Helical" evidence="1">
    <location>
        <begin position="105"/>
        <end position="124"/>
    </location>
</feature>
<sequence>MKKNIQKQTQNIHQNADTKVIASRTIYSGPLPPAVELQKYAEINPDIPNRIITMAENDLEHIHSLQLNDQRYQIIMGYLGWIAGAVVTLGLAFFAFYLALNDKNIGAVIAFIGAMSPIATIYYLKKTTKNKD</sequence>
<dbReference type="EMBL" id="JAUYZK010000015">
    <property type="protein sequence ID" value="MDP2539771.1"/>
    <property type="molecule type" value="Genomic_DNA"/>
</dbReference>
<dbReference type="Proteomes" id="UP001240777">
    <property type="component" value="Unassembled WGS sequence"/>
</dbReference>
<dbReference type="AlphaFoldDB" id="A0AA90PRP4"/>
<dbReference type="EMBL" id="JAUPEV010000017">
    <property type="protein sequence ID" value="MDO7253910.1"/>
    <property type="molecule type" value="Genomic_DNA"/>
</dbReference>
<keyword evidence="5" id="KW-1185">Reference proteome</keyword>
<dbReference type="RefSeq" id="WP_305517749.1">
    <property type="nucleotide sequence ID" value="NZ_JAUPEV010000017.1"/>
</dbReference>
<comment type="caution">
    <text evidence="3">The sequence shown here is derived from an EMBL/GenBank/DDBJ whole genome shotgun (WGS) entry which is preliminary data.</text>
</comment>
<reference evidence="2 4" key="3">
    <citation type="journal article" date="2024" name="Syst. Appl. Microbiol.">
        <title>Helicobacter cappadocius sp. nov., from lizards: The first psychrotrophic Helicobacter species.</title>
        <authorList>
            <person name="Aydin F."/>
            <person name="Tarhane S."/>
            <person name="Karakaya E."/>
            <person name="Abay S."/>
            <person name="Kayman T."/>
            <person name="Guran O."/>
            <person name="Bozkurt E."/>
            <person name="Uzum N."/>
            <person name="Avci A."/>
            <person name="Olgun K."/>
            <person name="Jablonski D."/>
            <person name="Guran C."/>
            <person name="Burcin Saticioglu I."/>
        </authorList>
    </citation>
    <scope>NUCLEOTIDE SEQUENCE [LARGE SCALE GENOMIC DNA]</scope>
    <source>
        <strain evidence="2">Faydin-H75</strain>
        <strain evidence="4">faydin-H76</strain>
    </source>
</reference>
<evidence type="ECO:0000313" key="4">
    <source>
        <dbReference type="Proteomes" id="UP001177258"/>
    </source>
</evidence>
<reference evidence="2" key="2">
    <citation type="submission" date="2023-07" db="EMBL/GenBank/DDBJ databases">
        <authorList>
            <person name="Aydin F."/>
            <person name="Tarhane S."/>
            <person name="Saticioglu I.B."/>
            <person name="Karakaya E."/>
            <person name="Abay S."/>
            <person name="Guran O."/>
            <person name="Bozkurt E."/>
            <person name="Uzum N."/>
            <person name="Olgun K."/>
            <person name="Jablonski D."/>
        </authorList>
    </citation>
    <scope>NUCLEOTIDE SEQUENCE</scope>
    <source>
        <strain evidence="2">Faydin-H75</strain>
    </source>
</reference>
<dbReference type="Pfam" id="PF10097">
    <property type="entry name" value="DUF2335"/>
    <property type="match status" value="1"/>
</dbReference>
<protein>
    <submittedName>
        <fullName evidence="3">DUF2335 domain-containing protein</fullName>
    </submittedName>
</protein>
<proteinExistence type="predicted"/>